<organism evidence="3 4">
    <name type="scientific">Neonectria punicea</name>
    <dbReference type="NCBI Taxonomy" id="979145"/>
    <lineage>
        <taxon>Eukaryota</taxon>
        <taxon>Fungi</taxon>
        <taxon>Dikarya</taxon>
        <taxon>Ascomycota</taxon>
        <taxon>Pezizomycotina</taxon>
        <taxon>Sordariomycetes</taxon>
        <taxon>Hypocreomycetidae</taxon>
        <taxon>Hypocreales</taxon>
        <taxon>Nectriaceae</taxon>
        <taxon>Neonectria</taxon>
    </lineage>
</organism>
<reference evidence="3 4" key="1">
    <citation type="journal article" date="2025" name="Microbiol. Resour. Announc.">
        <title>Draft genome sequences for Neonectria magnoliae and Neonectria punicea, canker pathogens of Liriodendron tulipifera and Acer saccharum in West Virginia.</title>
        <authorList>
            <person name="Petronek H.M."/>
            <person name="Kasson M.T."/>
            <person name="Metheny A.M."/>
            <person name="Stauder C.M."/>
            <person name="Lovett B."/>
            <person name="Lynch S.C."/>
            <person name="Garnas J.R."/>
            <person name="Kasson L.R."/>
            <person name="Stajich J.E."/>
        </authorList>
    </citation>
    <scope>NUCLEOTIDE SEQUENCE [LARGE SCALE GENOMIC DNA]</scope>
    <source>
        <strain evidence="3 4">NRRL 64653</strain>
    </source>
</reference>
<dbReference type="Proteomes" id="UP001498476">
    <property type="component" value="Unassembled WGS sequence"/>
</dbReference>
<dbReference type="Gene3D" id="3.40.50.1820">
    <property type="entry name" value="alpha/beta hydrolase"/>
    <property type="match status" value="1"/>
</dbReference>
<dbReference type="InterPro" id="IPR050300">
    <property type="entry name" value="GDXG_lipolytic_enzyme"/>
</dbReference>
<accession>A0ABR1GPR4</accession>
<keyword evidence="4" id="KW-1185">Reference proteome</keyword>
<dbReference type="InterPro" id="IPR013094">
    <property type="entry name" value="AB_hydrolase_3"/>
</dbReference>
<proteinExistence type="predicted"/>
<gene>
    <name evidence="3" type="ORF">QQX98_010307</name>
</gene>
<dbReference type="PANTHER" id="PTHR48081">
    <property type="entry name" value="AB HYDROLASE SUPERFAMILY PROTEIN C4A8.06C"/>
    <property type="match status" value="1"/>
</dbReference>
<evidence type="ECO:0000259" key="2">
    <source>
        <dbReference type="Pfam" id="PF07859"/>
    </source>
</evidence>
<sequence length="352" mass="39015">MDTASHSKRNPALQAAISRRPFPGFPFIPENRGARRQHLDSVRHLLPVPGPVPEVVEDVHLVEARDGHKVPTKSYRPASSSAGGKKRPLVVLFHEGGWVMGDATDEDSNARMFARDLGVVCLNPEYRLAPENAFPTGVLDCWDTLKWAAANASLLGADPTQGFIVGGSSAGANIAAVLAHLAMKENLQPPITGQWLCVPYLLPPELVPAAYRDDYSSMWTNRSDPVLGPLLEGPEDKTTGSFIDTMLKADVHSPLFSPFAEQWYPPSDDSSRGKEHKPPKAFFQVAGLDPIRGHGLIYRRVLDEEWGVPTRLKLYEGFGHMFWTNWPEMERSQDYWRDMVSGIKWLLDSGSP</sequence>
<feature type="domain" description="Alpha/beta hydrolase fold-3" evidence="2">
    <location>
        <begin position="90"/>
        <end position="323"/>
    </location>
</feature>
<dbReference type="EMBL" id="JAZAVJ010000223">
    <property type="protein sequence ID" value="KAK7403900.1"/>
    <property type="molecule type" value="Genomic_DNA"/>
</dbReference>
<evidence type="ECO:0000313" key="4">
    <source>
        <dbReference type="Proteomes" id="UP001498476"/>
    </source>
</evidence>
<dbReference type="PANTHER" id="PTHR48081:SF8">
    <property type="entry name" value="ALPHA_BETA HYDROLASE FOLD-3 DOMAIN-CONTAINING PROTEIN-RELATED"/>
    <property type="match status" value="1"/>
</dbReference>
<dbReference type="InterPro" id="IPR029058">
    <property type="entry name" value="AB_hydrolase_fold"/>
</dbReference>
<comment type="caution">
    <text evidence="3">The sequence shown here is derived from an EMBL/GenBank/DDBJ whole genome shotgun (WGS) entry which is preliminary data.</text>
</comment>
<name>A0ABR1GPR4_9HYPO</name>
<evidence type="ECO:0000256" key="1">
    <source>
        <dbReference type="ARBA" id="ARBA00022801"/>
    </source>
</evidence>
<dbReference type="SUPFAM" id="SSF53474">
    <property type="entry name" value="alpha/beta-Hydrolases"/>
    <property type="match status" value="1"/>
</dbReference>
<keyword evidence="1" id="KW-0378">Hydrolase</keyword>
<dbReference type="Pfam" id="PF07859">
    <property type="entry name" value="Abhydrolase_3"/>
    <property type="match status" value="1"/>
</dbReference>
<evidence type="ECO:0000313" key="3">
    <source>
        <dbReference type="EMBL" id="KAK7403900.1"/>
    </source>
</evidence>
<protein>
    <recommendedName>
        <fullName evidence="2">Alpha/beta hydrolase fold-3 domain-containing protein</fullName>
    </recommendedName>
</protein>